<dbReference type="Gene3D" id="3.60.20.10">
    <property type="entry name" value="Glutamine Phosphoribosylpyrophosphate, subunit 1, domain 1"/>
    <property type="match status" value="1"/>
</dbReference>
<comment type="cofactor">
    <cofactor evidence="1">
        <name>FMN</name>
        <dbReference type="ChEBI" id="CHEBI:58210"/>
    </cofactor>
</comment>
<keyword evidence="6" id="KW-0285">Flavoprotein</keyword>
<keyword evidence="20" id="KW-1185">Reference proteome</keyword>
<evidence type="ECO:0000256" key="1">
    <source>
        <dbReference type="ARBA" id="ARBA00001917"/>
    </source>
</evidence>
<feature type="domain" description="Glutamine amidotransferase type-2" evidence="18">
    <location>
        <begin position="37"/>
        <end position="440"/>
    </location>
</feature>
<dbReference type="PROSITE" id="PS51278">
    <property type="entry name" value="GATASE_TYPE_2"/>
    <property type="match status" value="1"/>
</dbReference>
<evidence type="ECO:0000256" key="13">
    <source>
        <dbReference type="ARBA" id="ARBA00023014"/>
    </source>
</evidence>
<dbReference type="CDD" id="cd00713">
    <property type="entry name" value="GltS"/>
    <property type="match status" value="1"/>
</dbReference>
<evidence type="ECO:0000313" key="19">
    <source>
        <dbReference type="EMBL" id="QDT71061.1"/>
    </source>
</evidence>
<dbReference type="InterPro" id="IPR029055">
    <property type="entry name" value="Ntn_hydrolases_N"/>
</dbReference>
<evidence type="ECO:0000256" key="3">
    <source>
        <dbReference type="ARBA" id="ARBA00001974"/>
    </source>
</evidence>
<evidence type="ECO:0000256" key="17">
    <source>
        <dbReference type="SAM" id="MobiDB-lite"/>
    </source>
</evidence>
<evidence type="ECO:0000256" key="9">
    <source>
        <dbReference type="ARBA" id="ARBA00022827"/>
    </source>
</evidence>
<evidence type="ECO:0000256" key="12">
    <source>
        <dbReference type="ARBA" id="ARBA00023004"/>
    </source>
</evidence>
<sequence length="1569" mass="172499">MIEAYALESVAMENQLPLVHLPEKHGLYDPAFEHDSCGVGFVAHIKGERSHQIVVDAIEVLRNMDHRGACGCEANTGDGAGILTALPHDFLAKVVKADLGVELPAAGRFAAGNVFLPQIEAERAFCKKAVEKIVAEQGQRLIGWRKVPTDVAAADLGPTARASEPAIEQLVIAAADGIEGEAFERQLYMIRKRASNLLRADKTLKQAKLFYICSLSTKVLIYKGMFTTDQLFHYFPDLADEDYTSHLAMVHSRFATNTFPSWDRAQPCRFMSHNGEINTLRGNSNWMFARQGVVKSELFGDDLKKLFPIVEPDCSDSGTFDNVLEFLLMSGRSIPEAVMMMVPEAWQNHDTMPEEKRAFYEYNSCLMEPWDGPASIAFTDGKYIGATLDRNGLRPSRYYLTHDDRVIMASEVGVLRSIQPENVKAKGRLQPGRMFLIDFEEGKLIRDEDLKHQYAGKRPYGEWLKKERIDLNELHPEERPHGFNRKTLLERMQAFGFTAETMNFMLLPLIKDQKDPIGSMGNDSCLACLSDKPRMLYDYFRQLFAQVTNPSIDSIREEVIMSLECYIGPEQNLLETTPKHAHRLRMPHPILSNEQMAALKRINRRGWRSKKIDVTWPREEGTAGMVTALERVCQEAEAAVDEGYTLVVLTDRKISADRVPLSSLLATGAVHHHLVRKEKRTRVGICVETGEAREVHHHCLLVGYGADAINPYLAFESLWQARREGLLDSGDVGIKSEESGEGDEHPAIEAGSDGEAHDPVTAADHELVKKYRTGVAKGMLKVMAKIGISTLQSYKGAQIFEAIGLRDEVIDRCFAGTASRIQGVNFEVLAEEALRRHALGYPRTPAGKMPMLPNPGEFHWRAEGERHMWDPQSIADIQVAARNNSPDAYQRFADHINNDSRTRCQLRGLLKFKEGVQKSIPLDEVQSAKEIVKRFCTGAMSFGSISAEAHESLAIAMNRMGGKSNTGEGGEDPARFTPLPNGDSKRSAIKQVASGRFGVTINYLTNADELQIKISQGAKPGEGGELPGRKVDDTIARIRYSTPGVGLISPPPHHDIYSIEDLKQLIHDLKNANPAARVSVKLVSEVGVGTIASGVAKGYADHILIAGDGGGTGASPLTSIKHAGLPWELGLAETHQTLVMNDLRSRVIVQTDGGLKTGRDVVIAAMLGAEEFGFATAPLITLGCIMMRKCHLNTCPVGVATQDPELRKKFSGKPEYVVNYLFMVAEDARQIMASLGFRTIDEMVGRVDCLETDAAIRHWKADGLDLTNLLMPAKKPYPEAGTYCTQKQDHGLDQSLDMRKLLSLAEPALVAGTQVKADVDIVNTDRAVGTILSHEIAKKYGTDLLPEGTIHFKFTGSAGQSFGAFLAKGVTLELEGDANDYVGKGLSGGQVVIYPPSNATFVAEENILVGNVCLYGATSGQAFLRGRAAERFAVRNSGASAVIEGVGDHGCEYMTGGRVVVLGTTGRNFAAGMSGGVAYVWAPDRERFLLNLNMGMVEPEPVEAEEDVEELKQLIELHQNLTGSPRAGDILDRWDETLPQFVKVMPEDYKRVLLEKKAAKQKHAAPAAV</sequence>
<dbReference type="InterPro" id="IPR006982">
    <property type="entry name" value="Glu_synth_centr_N"/>
</dbReference>
<name>A0A517TRQ9_9BACT</name>
<dbReference type="CDD" id="cd02808">
    <property type="entry name" value="GltS_FMN"/>
    <property type="match status" value="1"/>
</dbReference>
<dbReference type="CDD" id="cd00982">
    <property type="entry name" value="gltB_C"/>
    <property type="match status" value="1"/>
</dbReference>
<dbReference type="Pfam" id="PF04898">
    <property type="entry name" value="Glu_syn_central"/>
    <property type="match status" value="1"/>
</dbReference>
<dbReference type="Pfam" id="PF01645">
    <property type="entry name" value="Glu_synthase"/>
    <property type="match status" value="1"/>
</dbReference>
<dbReference type="SUPFAM" id="SSF51395">
    <property type="entry name" value="FMN-linked oxidoreductases"/>
    <property type="match status" value="1"/>
</dbReference>
<evidence type="ECO:0000256" key="10">
    <source>
        <dbReference type="ARBA" id="ARBA00022962"/>
    </source>
</evidence>
<dbReference type="GO" id="GO:0046872">
    <property type="term" value="F:metal ion binding"/>
    <property type="evidence" value="ECO:0007669"/>
    <property type="project" value="UniProtKB-KW"/>
</dbReference>
<dbReference type="InterPro" id="IPR050711">
    <property type="entry name" value="ET-N_metabolism_enzyme"/>
</dbReference>
<dbReference type="SUPFAM" id="SSF56235">
    <property type="entry name" value="N-terminal nucleophile aminohydrolases (Ntn hydrolases)"/>
    <property type="match status" value="1"/>
</dbReference>
<feature type="compositionally biased region" description="Basic and acidic residues" evidence="17">
    <location>
        <begin position="734"/>
        <end position="747"/>
    </location>
</feature>
<evidence type="ECO:0000256" key="15">
    <source>
        <dbReference type="ARBA" id="ARBA00023291"/>
    </source>
</evidence>
<evidence type="ECO:0000256" key="7">
    <source>
        <dbReference type="ARBA" id="ARBA00022643"/>
    </source>
</evidence>
<evidence type="ECO:0000313" key="20">
    <source>
        <dbReference type="Proteomes" id="UP000317909"/>
    </source>
</evidence>
<evidence type="ECO:0000256" key="5">
    <source>
        <dbReference type="ARBA" id="ARBA00022605"/>
    </source>
</evidence>
<keyword evidence="15" id="KW-0003">3Fe-4S</keyword>
<dbReference type="Proteomes" id="UP000317909">
    <property type="component" value="Chromosome"/>
</dbReference>
<feature type="region of interest" description="Disordered" evidence="17">
    <location>
        <begin position="733"/>
        <end position="756"/>
    </location>
</feature>
<comment type="cofactor">
    <cofactor evidence="2">
        <name>[3Fe-4S] cluster</name>
        <dbReference type="ChEBI" id="CHEBI:21137"/>
    </cofactor>
</comment>
<accession>A0A517TRQ9</accession>
<evidence type="ECO:0000256" key="8">
    <source>
        <dbReference type="ARBA" id="ARBA00022723"/>
    </source>
</evidence>
<dbReference type="InterPro" id="IPR017932">
    <property type="entry name" value="GATase_2_dom"/>
</dbReference>
<dbReference type="Gene3D" id="3.20.20.70">
    <property type="entry name" value="Aldolase class I"/>
    <property type="match status" value="2"/>
</dbReference>
<keyword evidence="9" id="KW-0274">FAD</keyword>
<evidence type="ECO:0000259" key="18">
    <source>
        <dbReference type="PROSITE" id="PS51278"/>
    </source>
</evidence>
<keyword evidence="10" id="KW-0315">Glutamine amidotransferase</keyword>
<comment type="cofactor">
    <cofactor evidence="3">
        <name>FAD</name>
        <dbReference type="ChEBI" id="CHEBI:57692"/>
    </cofactor>
</comment>
<keyword evidence="14" id="KW-0314">Glutamate biosynthesis</keyword>
<evidence type="ECO:0000256" key="4">
    <source>
        <dbReference type="ARBA" id="ARBA00009716"/>
    </source>
</evidence>
<evidence type="ECO:0000256" key="2">
    <source>
        <dbReference type="ARBA" id="ARBA00001927"/>
    </source>
</evidence>
<dbReference type="InterPro" id="IPR013785">
    <property type="entry name" value="Aldolase_TIM"/>
</dbReference>
<dbReference type="GO" id="GO:0051538">
    <property type="term" value="F:3 iron, 4 sulfur cluster binding"/>
    <property type="evidence" value="ECO:0007669"/>
    <property type="project" value="UniProtKB-KW"/>
</dbReference>
<keyword evidence="12" id="KW-0408">Iron</keyword>
<dbReference type="FunFam" id="2.160.20.60:FF:000001">
    <property type="entry name" value="Glutamate synthase, large subunit"/>
    <property type="match status" value="1"/>
</dbReference>
<dbReference type="FunFam" id="3.20.20.70:FF:000053">
    <property type="entry name" value="Glutamate synthase large subunit"/>
    <property type="match status" value="1"/>
</dbReference>
<dbReference type="EMBL" id="CP036339">
    <property type="protein sequence ID" value="QDT71061.1"/>
    <property type="molecule type" value="Genomic_DNA"/>
</dbReference>
<keyword evidence="7" id="KW-0288">FMN</keyword>
<keyword evidence="13" id="KW-0411">Iron-sulfur</keyword>
<dbReference type="InterPro" id="IPR002489">
    <property type="entry name" value="Glu_synth_asu_C"/>
</dbReference>
<dbReference type="Pfam" id="PF00310">
    <property type="entry name" value="GATase_2"/>
    <property type="match status" value="1"/>
</dbReference>
<dbReference type="InterPro" id="IPR002932">
    <property type="entry name" value="Glu_synthdom"/>
</dbReference>
<keyword evidence="11 19" id="KW-0560">Oxidoreductase</keyword>
<dbReference type="PANTHER" id="PTHR11938">
    <property type="entry name" value="FAD NADPH DEHYDROGENASE/OXIDOREDUCTASE"/>
    <property type="match status" value="1"/>
</dbReference>
<evidence type="ECO:0000256" key="14">
    <source>
        <dbReference type="ARBA" id="ARBA00023164"/>
    </source>
</evidence>
<keyword evidence="5" id="KW-0028">Amino-acid biosynthesis</keyword>
<dbReference type="GO" id="GO:0006537">
    <property type="term" value="P:glutamate biosynthetic process"/>
    <property type="evidence" value="ECO:0007669"/>
    <property type="project" value="UniProtKB-KW"/>
</dbReference>
<dbReference type="EC" id="1.4.7.1" evidence="19"/>
<dbReference type="SUPFAM" id="SSF69336">
    <property type="entry name" value="Alpha subunit of glutamate synthase, C-terminal domain"/>
    <property type="match status" value="1"/>
</dbReference>
<evidence type="ECO:0000256" key="16">
    <source>
        <dbReference type="ARBA" id="ARBA00029440"/>
    </source>
</evidence>
<gene>
    <name evidence="19" type="primary">gltB_1</name>
    <name evidence="19" type="ORF">I41_02160</name>
</gene>
<feature type="region of interest" description="Disordered" evidence="17">
    <location>
        <begin position="960"/>
        <end position="985"/>
    </location>
</feature>
<comment type="pathway">
    <text evidence="16">Amino-acid biosynthesis.</text>
</comment>
<dbReference type="PANTHER" id="PTHR11938:SF133">
    <property type="entry name" value="GLUTAMATE SYNTHASE (NADH)"/>
    <property type="match status" value="1"/>
</dbReference>
<dbReference type="KEGG" id="llh:I41_02160"/>
<dbReference type="Gene3D" id="2.160.20.60">
    <property type="entry name" value="Glutamate synthase, alpha subunit, C-terminal domain"/>
    <property type="match status" value="1"/>
</dbReference>
<proteinExistence type="inferred from homology"/>
<dbReference type="Pfam" id="PF01493">
    <property type="entry name" value="GXGXG"/>
    <property type="match status" value="1"/>
</dbReference>
<reference evidence="19 20" key="1">
    <citation type="submission" date="2019-02" db="EMBL/GenBank/DDBJ databases">
        <title>Deep-cultivation of Planctomycetes and their phenomic and genomic characterization uncovers novel biology.</title>
        <authorList>
            <person name="Wiegand S."/>
            <person name="Jogler M."/>
            <person name="Boedeker C."/>
            <person name="Pinto D."/>
            <person name="Vollmers J."/>
            <person name="Rivas-Marin E."/>
            <person name="Kohn T."/>
            <person name="Peeters S.H."/>
            <person name="Heuer A."/>
            <person name="Rast P."/>
            <person name="Oberbeckmann S."/>
            <person name="Bunk B."/>
            <person name="Jeske O."/>
            <person name="Meyerdierks A."/>
            <person name="Storesund J.E."/>
            <person name="Kallscheuer N."/>
            <person name="Luecker S."/>
            <person name="Lage O.M."/>
            <person name="Pohl T."/>
            <person name="Merkel B.J."/>
            <person name="Hornburger P."/>
            <person name="Mueller R.-W."/>
            <person name="Bruemmer F."/>
            <person name="Labrenz M."/>
            <person name="Spormann A.M."/>
            <person name="Op den Camp H."/>
            <person name="Overmann J."/>
            <person name="Amann R."/>
            <person name="Jetten M.S.M."/>
            <person name="Mascher T."/>
            <person name="Medema M.H."/>
            <person name="Devos D.P."/>
            <person name="Kaster A.-K."/>
            <person name="Ovreas L."/>
            <person name="Rohde M."/>
            <person name="Galperin M.Y."/>
            <person name="Jogler C."/>
        </authorList>
    </citation>
    <scope>NUCLEOTIDE SEQUENCE [LARGE SCALE GENOMIC DNA]</scope>
    <source>
        <strain evidence="19 20">I41</strain>
    </source>
</reference>
<dbReference type="FunFam" id="3.60.20.10:FF:000043">
    <property type="entry name" value="Glutamate synthase 1 [NADH] chloroplastic"/>
    <property type="match status" value="1"/>
</dbReference>
<organism evidence="19 20">
    <name type="scientific">Lacipirellula limnantheis</name>
    <dbReference type="NCBI Taxonomy" id="2528024"/>
    <lineage>
        <taxon>Bacteria</taxon>
        <taxon>Pseudomonadati</taxon>
        <taxon>Planctomycetota</taxon>
        <taxon>Planctomycetia</taxon>
        <taxon>Pirellulales</taxon>
        <taxon>Lacipirellulaceae</taxon>
        <taxon>Lacipirellula</taxon>
    </lineage>
</organism>
<dbReference type="InterPro" id="IPR036485">
    <property type="entry name" value="Glu_synth_asu_C_sf"/>
</dbReference>
<evidence type="ECO:0000256" key="11">
    <source>
        <dbReference type="ARBA" id="ARBA00023002"/>
    </source>
</evidence>
<dbReference type="GO" id="GO:0019676">
    <property type="term" value="P:ammonia assimilation cycle"/>
    <property type="evidence" value="ECO:0007669"/>
    <property type="project" value="TreeGrafter"/>
</dbReference>
<keyword evidence="8" id="KW-0479">Metal-binding</keyword>
<evidence type="ECO:0000256" key="6">
    <source>
        <dbReference type="ARBA" id="ARBA00022630"/>
    </source>
</evidence>
<comment type="similarity">
    <text evidence="4">Belongs to the glutamate synthase family.</text>
</comment>
<protein>
    <submittedName>
        <fullName evidence="19">Ferredoxin-dependent glutamate synthase 1</fullName>
        <ecNumber evidence="19">1.4.7.1</ecNumber>
    </submittedName>
</protein>
<dbReference type="GO" id="GO:0016041">
    <property type="term" value="F:glutamate synthase (ferredoxin) activity"/>
    <property type="evidence" value="ECO:0007669"/>
    <property type="project" value="UniProtKB-EC"/>
</dbReference>